<evidence type="ECO:0000313" key="3">
    <source>
        <dbReference type="EMBL" id="MUG31512.1"/>
    </source>
</evidence>
<keyword evidence="4" id="KW-1185">Reference proteome</keyword>
<dbReference type="InterPro" id="IPR026042">
    <property type="entry name" value="YjbJ"/>
</dbReference>
<dbReference type="SUPFAM" id="SSF69047">
    <property type="entry name" value="Hypothetical protein YjbJ"/>
    <property type="match status" value="1"/>
</dbReference>
<evidence type="ECO:0000313" key="4">
    <source>
        <dbReference type="Proteomes" id="UP000442109"/>
    </source>
</evidence>
<comment type="caution">
    <text evidence="3">The sequence shown here is derived from an EMBL/GenBank/DDBJ whole genome shotgun (WGS) entry which is preliminary data.</text>
</comment>
<dbReference type="EMBL" id="WFKQ01000001">
    <property type="protein sequence ID" value="MUG31512.1"/>
    <property type="molecule type" value="Genomic_DNA"/>
</dbReference>
<name>A0A844LXV9_9GAMM</name>
<feature type="domain" description="CsbD-like" evidence="2">
    <location>
        <begin position="4"/>
        <end position="55"/>
    </location>
</feature>
<dbReference type="InterPro" id="IPR050423">
    <property type="entry name" value="UPF0337_stress_rsp"/>
</dbReference>
<dbReference type="RefSeq" id="WP_011959605.1">
    <property type="nucleotide sequence ID" value="NZ_WFKQ01000001.1"/>
</dbReference>
<dbReference type="PANTHER" id="PTHR34977">
    <property type="entry name" value="UPF0337 PROTEIN YJBJ"/>
    <property type="match status" value="1"/>
</dbReference>
<dbReference type="Gene3D" id="1.10.1470.10">
    <property type="entry name" value="YjbJ"/>
    <property type="match status" value="1"/>
</dbReference>
<accession>A0A844LXV9</accession>
<dbReference type="Pfam" id="PF05532">
    <property type="entry name" value="CsbD"/>
    <property type="match status" value="1"/>
</dbReference>
<sequence length="67" mass="7987">MNKDTFKGEWKQLKGNIKQQWAELTDDDLTHAEGSFDKLVGRIQERYGDTKEKVEQQVHDWRTKHDV</sequence>
<dbReference type="InterPro" id="IPR036629">
    <property type="entry name" value="YjbJ_sf"/>
</dbReference>
<dbReference type="InterPro" id="IPR008462">
    <property type="entry name" value="CsbD"/>
</dbReference>
<comment type="similarity">
    <text evidence="1">Belongs to the UPF0337 (CsbD) family.</text>
</comment>
<dbReference type="OrthoDB" id="9796058at2"/>
<reference evidence="3 4" key="1">
    <citation type="journal article" date="2019" name="PLoS ONE">
        <title>Pup mortality in New Zealand sea lions (Phocarctos hookeri) at Enderby Island, Auckland Islands, 2013-18.</title>
        <authorList>
            <person name="Michael S.A."/>
            <person name="Hayman D.T.S."/>
            <person name="Gray R."/>
            <person name="Zhang J."/>
            <person name="Rogers L."/>
            <person name="Roe W.D."/>
        </authorList>
    </citation>
    <scope>NUCLEOTIDE SEQUENCE [LARGE SCALE GENOMIC DNA]</scope>
    <source>
        <strain evidence="3 4">SM868</strain>
    </source>
</reference>
<dbReference type="PIRSF" id="PIRSF039008">
    <property type="entry name" value="YjbJ"/>
    <property type="match status" value="1"/>
</dbReference>
<proteinExistence type="inferred from homology"/>
<protein>
    <submittedName>
        <fullName evidence="3">CsbD family protein</fullName>
    </submittedName>
</protein>
<evidence type="ECO:0000259" key="2">
    <source>
        <dbReference type="Pfam" id="PF05532"/>
    </source>
</evidence>
<gene>
    <name evidence="3" type="ORF">GB996_01735</name>
</gene>
<evidence type="ECO:0000256" key="1">
    <source>
        <dbReference type="ARBA" id="ARBA00009129"/>
    </source>
</evidence>
<dbReference type="PANTHER" id="PTHR34977:SF1">
    <property type="entry name" value="UPF0337 PROTEIN YJBJ"/>
    <property type="match status" value="1"/>
</dbReference>
<dbReference type="Proteomes" id="UP000442109">
    <property type="component" value="Unassembled WGS sequence"/>
</dbReference>
<organism evidence="3 4">
    <name type="scientific">Psychrobacter sanguinis</name>
    <dbReference type="NCBI Taxonomy" id="861445"/>
    <lineage>
        <taxon>Bacteria</taxon>
        <taxon>Pseudomonadati</taxon>
        <taxon>Pseudomonadota</taxon>
        <taxon>Gammaproteobacteria</taxon>
        <taxon>Moraxellales</taxon>
        <taxon>Moraxellaceae</taxon>
        <taxon>Psychrobacter</taxon>
    </lineage>
</organism>
<dbReference type="AlphaFoldDB" id="A0A844LXV9"/>